<keyword evidence="12" id="KW-0624">Polysaccharide degradation</keyword>
<dbReference type="SUPFAM" id="SSF51445">
    <property type="entry name" value="(Trans)glycosidases"/>
    <property type="match status" value="1"/>
</dbReference>
<feature type="domain" description="GH18" evidence="18">
    <location>
        <begin position="508"/>
        <end position="875"/>
    </location>
</feature>
<dbReference type="CDD" id="cd02878">
    <property type="entry name" value="GH18_zymocin_alpha"/>
    <property type="match status" value="1"/>
</dbReference>
<dbReference type="InterPro" id="IPR036861">
    <property type="entry name" value="Endochitinase-like_sf"/>
</dbReference>
<dbReference type="Gene3D" id="3.30.60.10">
    <property type="entry name" value="Endochitinase-like"/>
    <property type="match status" value="1"/>
</dbReference>
<evidence type="ECO:0000256" key="13">
    <source>
        <dbReference type="PROSITE-ProRule" id="PRU00261"/>
    </source>
</evidence>
<dbReference type="Gene3D" id="3.10.350.10">
    <property type="entry name" value="LysM domain"/>
    <property type="match status" value="2"/>
</dbReference>
<dbReference type="PROSITE" id="PS51910">
    <property type="entry name" value="GH18_2"/>
    <property type="match status" value="1"/>
</dbReference>
<dbReference type="InterPro" id="IPR029226">
    <property type="entry name" value="Ecp2-like"/>
</dbReference>
<feature type="chain" id="PRO_5018548279" description="chitinase" evidence="15">
    <location>
        <begin position="22"/>
        <end position="1480"/>
    </location>
</feature>
<keyword evidence="6 13" id="KW-0147">Chitin-binding</keyword>
<evidence type="ECO:0000256" key="2">
    <source>
        <dbReference type="ARBA" id="ARBA00004613"/>
    </source>
</evidence>
<dbReference type="PANTHER" id="PTHR47700:SF1">
    <property type="entry name" value="CHITINASE"/>
    <property type="match status" value="1"/>
</dbReference>
<feature type="domain" description="LysM" evidence="17">
    <location>
        <begin position="304"/>
        <end position="349"/>
    </location>
</feature>
<name>A0A3S4CZM1_9PEZI</name>
<evidence type="ECO:0000256" key="5">
    <source>
        <dbReference type="ARBA" id="ARBA00022525"/>
    </source>
</evidence>
<dbReference type="InterPro" id="IPR029070">
    <property type="entry name" value="Chitinase_insertion_sf"/>
</dbReference>
<keyword evidence="13" id="KW-1015">Disulfide bond</keyword>
<dbReference type="GO" id="GO:0005576">
    <property type="term" value="C:extracellular region"/>
    <property type="evidence" value="ECO:0007669"/>
    <property type="project" value="UniProtKB-SubCell"/>
</dbReference>
<feature type="disulfide bond" evidence="13">
    <location>
        <begin position="491"/>
        <end position="495"/>
    </location>
</feature>
<reference evidence="19 20" key="1">
    <citation type="submission" date="2018-04" db="EMBL/GenBank/DDBJ databases">
        <authorList>
            <person name="Huttner S."/>
            <person name="Dainat J."/>
        </authorList>
    </citation>
    <scope>NUCLEOTIDE SEQUENCE [LARGE SCALE GENOMIC DNA]</scope>
</reference>
<evidence type="ECO:0000256" key="3">
    <source>
        <dbReference type="ARBA" id="ARBA00008682"/>
    </source>
</evidence>
<feature type="signal peptide" evidence="15">
    <location>
        <begin position="1"/>
        <end position="21"/>
    </location>
</feature>
<dbReference type="EMBL" id="OUUZ01000001">
    <property type="protein sequence ID" value="SPQ18392.1"/>
    <property type="molecule type" value="Genomic_DNA"/>
</dbReference>
<dbReference type="SMART" id="SM00257">
    <property type="entry name" value="LysM"/>
    <property type="match status" value="2"/>
</dbReference>
<dbReference type="PROSITE" id="PS01095">
    <property type="entry name" value="GH18_1"/>
    <property type="match status" value="1"/>
</dbReference>
<dbReference type="InterPro" id="IPR018392">
    <property type="entry name" value="LysM"/>
</dbReference>
<dbReference type="GO" id="GO:0006032">
    <property type="term" value="P:chitin catabolic process"/>
    <property type="evidence" value="ECO:0007669"/>
    <property type="project" value="UniProtKB-KW"/>
</dbReference>
<dbReference type="GO" id="GO:0008061">
    <property type="term" value="F:chitin binding"/>
    <property type="evidence" value="ECO:0007669"/>
    <property type="project" value="UniProtKB-UniRule"/>
</dbReference>
<comment type="subcellular location">
    <subcellularLocation>
        <location evidence="2">Secreted</location>
    </subcellularLocation>
</comment>
<dbReference type="InterPro" id="IPR011583">
    <property type="entry name" value="Chitinase_II/V-like_cat"/>
</dbReference>
<dbReference type="Pfam" id="PF00704">
    <property type="entry name" value="Glyco_hydro_18"/>
    <property type="match status" value="1"/>
</dbReference>
<comment type="catalytic activity">
    <reaction evidence="1">
        <text>Random endo-hydrolysis of N-acetyl-beta-D-glucosaminide (1-&gt;4)-beta-linkages in chitin and chitodextrins.</text>
        <dbReference type="EC" id="3.2.1.14"/>
    </reaction>
</comment>
<evidence type="ECO:0000313" key="20">
    <source>
        <dbReference type="Proteomes" id="UP000289323"/>
    </source>
</evidence>
<keyword evidence="11 14" id="KW-0326">Glycosidase</keyword>
<dbReference type="PANTHER" id="PTHR47700">
    <property type="entry name" value="V CHITINASE, PUTATIVE (AFU_ORTHOLOGUE AFUA_6G13720)-RELATED"/>
    <property type="match status" value="1"/>
</dbReference>
<organism evidence="19 20">
    <name type="scientific">Thermothielavioides terrestris</name>
    <dbReference type="NCBI Taxonomy" id="2587410"/>
    <lineage>
        <taxon>Eukaryota</taxon>
        <taxon>Fungi</taxon>
        <taxon>Dikarya</taxon>
        <taxon>Ascomycota</taxon>
        <taxon>Pezizomycotina</taxon>
        <taxon>Sordariomycetes</taxon>
        <taxon>Sordariomycetidae</taxon>
        <taxon>Sordariales</taxon>
        <taxon>Chaetomiaceae</taxon>
        <taxon>Thermothielavioides</taxon>
    </lineage>
</organism>
<dbReference type="InterPro" id="IPR001223">
    <property type="entry name" value="Glyco_hydro18_cat"/>
</dbReference>
<dbReference type="EC" id="3.2.1.14" evidence="4"/>
<sequence length="1480" mass="157586">MPSVTALGVAALFLSFGAVEGGLTPNPPLRKSASVSYRPSDDCPRLCSVSGPDPANWTVYHSLDQVSHCQETVFYHFGINDLVDDASKHHRIYACTSFGASKKVGFVVPAEKTAAQTVNNASFTLGTSDRSGGPKPVDPSQLSRQIRQFLTNGFTADGNGPLVLFAQNLGTTAGLYMGKAVDMRSTGTDALVALENAVRASNVTGRAVAMQLCGKGYDGDHVVGFMAASGSSFAPVQQAVQSWANATCLDLNSTLQVSSTARFTTPLVPLASNATINGTATGATNATAAARLYTTRLGRRDDCRTIQVAAGDGCSTLAAKCGISAADFTKYNPDSSLCSTLTPGQHVCCSAGTLPDFRPKPNADGTCATYKTAAGDSCSSIAASNSLTADDIESFNNQTWGWNGCDNLWTGINICLSTGDPPMPAADPNAKCGPTVPGTERPSDWSDISNLNPCPLNACCDVWGQCGVTKEFCTDTGTGAPGTAKPGTNGCISNCGTDVVKGSAPAEFIKLAYFEGFGMNRPCLFQDARQIDPNQFSHIHFAFGTLTDDFQVTTGDALSTYEFNAFTRLQGVKRVISFGGWDFSTNPSTYNIFRSGVTPANRMTLATNIANFVKAHNLDGVDIDWEYPGEPDIEGIPPDSEDSPTNYLAFLVVLKNLLPGKTVSIAAPASYWYLKAFPIAAISKVVDYIVYMTYDLHGQWDAGGQYSQEGCSTGNCLRSHVNLTETMTALSMITKAGVPSNKVVVGVTSYGRSFNMADPNCYTPNCQYTGSRSQSDAEPGPCTGTAGYISDAEINDILANTSRVSQNYMDSTSNSRVVVYDGNQWVAFMDDTVRSERSKLYQGLAMGGTTNWASDLETFNPAPDATGSWDDFKLNIKIGNDPYAEGDRHGNWTQIPCDDPAVQDISMPSAERWSRLDGPDAWSDVISVWKDIDKAKGWTFTASISNTIHGPENADCGTLTDGNNCEQTLQCGSDFVGGGSGAVGYEIWNSMVSIHEIYSTYNKALYQAASGSLDPSLKDFENTFAPVPPPPDDTWLEILLAAVDLVGTIGVASYFNSVLKFLPSLTTESGKVAYDNLKDTSKALVGFSVSIAAALTGKDDGGEWTPEKQDAFSAYMGQVVTGWGYVNEQSLRWLFNGSDTSIDRLTTLVSDGKFIAGGDHLMPNIATVGTSDTSLSAIQANISKAFFAFAIPQIWSLSGTHAFVLDSGYPCDTQDPVGDYVDTDVMHKTFGCYNDKLYYLVYPDGDAETCDPPACPGCQESCVDNKFSMPPGLDSLDGSAFGGVKVSDLIAGAVRSYQANGNANGGPTASTNQGSTLDDLLNSDVTTPGFINIPVCSADLAYQVWSDTTIDKSVPNWPCYIKPSPDDCQDSSFIDQTSDASPSVDDCMGIVHNIQGTQGEWEVENAIGEQHQLVQYGSCKFGIQGLNKKGNVAFYVGAQDIVDIITDSIKQFGGSGKVGAKGYMDCRGNVNDQDVEWGLY</sequence>
<feature type="disulfide bond" evidence="13">
    <location>
        <begin position="459"/>
        <end position="473"/>
    </location>
</feature>
<keyword evidence="10" id="KW-0119">Carbohydrate metabolism</keyword>
<dbReference type="InterPro" id="IPR001579">
    <property type="entry name" value="Glyco_hydro_18_chit_AS"/>
</dbReference>
<dbReference type="Gene3D" id="3.10.50.10">
    <property type="match status" value="1"/>
</dbReference>
<dbReference type="CDD" id="cd00118">
    <property type="entry name" value="LysM"/>
    <property type="match status" value="2"/>
</dbReference>
<dbReference type="GO" id="GO:0008843">
    <property type="term" value="F:endochitinase activity"/>
    <property type="evidence" value="ECO:0007669"/>
    <property type="project" value="UniProtKB-EC"/>
</dbReference>
<dbReference type="Gene3D" id="3.20.20.80">
    <property type="entry name" value="Glycosidases"/>
    <property type="match status" value="1"/>
</dbReference>
<gene>
    <name evidence="19" type="ORF">TT172_LOCUS811</name>
</gene>
<comment type="caution">
    <text evidence="13">Lacks conserved residue(s) required for the propagation of feature annotation.</text>
</comment>
<dbReference type="SUPFAM" id="SSF54106">
    <property type="entry name" value="LysM domain"/>
    <property type="match status" value="2"/>
</dbReference>
<dbReference type="InterPro" id="IPR017853">
    <property type="entry name" value="GH"/>
</dbReference>
<evidence type="ECO:0000256" key="7">
    <source>
        <dbReference type="ARBA" id="ARBA00022801"/>
    </source>
</evidence>
<keyword evidence="15" id="KW-0732">Signal</keyword>
<dbReference type="SUPFAM" id="SSF57016">
    <property type="entry name" value="Plant lectins/antimicrobial peptides"/>
    <property type="match status" value="1"/>
</dbReference>
<dbReference type="SUPFAM" id="SSF54556">
    <property type="entry name" value="Chitinase insertion domain"/>
    <property type="match status" value="1"/>
</dbReference>
<keyword evidence="9" id="KW-0843">Virulence</keyword>
<comment type="similarity">
    <text evidence="3">Belongs to the glycosyl hydrolase 18 family. Chitinase class V subfamily.</text>
</comment>
<evidence type="ECO:0000256" key="8">
    <source>
        <dbReference type="ARBA" id="ARBA00023024"/>
    </source>
</evidence>
<evidence type="ECO:0000256" key="6">
    <source>
        <dbReference type="ARBA" id="ARBA00022669"/>
    </source>
</evidence>
<evidence type="ECO:0000256" key="12">
    <source>
        <dbReference type="ARBA" id="ARBA00023326"/>
    </source>
</evidence>
<dbReference type="GO" id="GO:0000272">
    <property type="term" value="P:polysaccharide catabolic process"/>
    <property type="evidence" value="ECO:0007669"/>
    <property type="project" value="UniProtKB-KW"/>
</dbReference>
<evidence type="ECO:0000256" key="1">
    <source>
        <dbReference type="ARBA" id="ARBA00000822"/>
    </source>
</evidence>
<evidence type="ECO:0000313" key="19">
    <source>
        <dbReference type="EMBL" id="SPQ18392.1"/>
    </source>
</evidence>
<dbReference type="InterPro" id="IPR036779">
    <property type="entry name" value="LysM_dom_sf"/>
</dbReference>
<evidence type="ECO:0000256" key="15">
    <source>
        <dbReference type="SAM" id="SignalP"/>
    </source>
</evidence>
<evidence type="ECO:0000259" key="17">
    <source>
        <dbReference type="PROSITE" id="PS51782"/>
    </source>
</evidence>
<proteinExistence type="inferred from homology"/>
<evidence type="ECO:0000256" key="10">
    <source>
        <dbReference type="ARBA" id="ARBA00023277"/>
    </source>
</evidence>
<keyword evidence="5" id="KW-0964">Secreted</keyword>
<evidence type="ECO:0000256" key="11">
    <source>
        <dbReference type="ARBA" id="ARBA00023295"/>
    </source>
</evidence>
<dbReference type="SMART" id="SM00636">
    <property type="entry name" value="Glyco_18"/>
    <property type="match status" value="1"/>
</dbReference>
<dbReference type="CDD" id="cd00035">
    <property type="entry name" value="ChtBD1"/>
    <property type="match status" value="1"/>
</dbReference>
<evidence type="ECO:0000256" key="14">
    <source>
        <dbReference type="RuleBase" id="RU000489"/>
    </source>
</evidence>
<protein>
    <recommendedName>
        <fullName evidence="4">chitinase</fullName>
        <ecNumber evidence="4">3.2.1.14</ecNumber>
    </recommendedName>
</protein>
<feature type="domain" description="Chitin-binding type-1" evidence="16">
    <location>
        <begin position="429"/>
        <end position="497"/>
    </location>
</feature>
<dbReference type="Pfam" id="PF14856">
    <property type="entry name" value="Hce2"/>
    <property type="match status" value="1"/>
</dbReference>
<accession>A0A3S4CZM1</accession>
<dbReference type="Pfam" id="PF01476">
    <property type="entry name" value="LysM"/>
    <property type="match status" value="2"/>
</dbReference>
<dbReference type="Proteomes" id="UP000289323">
    <property type="component" value="Unassembled WGS sequence"/>
</dbReference>
<feature type="domain" description="LysM" evidence="17">
    <location>
        <begin position="368"/>
        <end position="416"/>
    </location>
</feature>
<dbReference type="InterPro" id="IPR001002">
    <property type="entry name" value="Chitin-bd_1"/>
</dbReference>
<dbReference type="PROSITE" id="PS50941">
    <property type="entry name" value="CHIT_BIND_I_2"/>
    <property type="match status" value="1"/>
</dbReference>
<evidence type="ECO:0000259" key="18">
    <source>
        <dbReference type="PROSITE" id="PS51910"/>
    </source>
</evidence>
<dbReference type="InterPro" id="IPR053214">
    <property type="entry name" value="LysM12-like"/>
</dbReference>
<keyword evidence="8" id="KW-0146">Chitin degradation</keyword>
<evidence type="ECO:0000256" key="9">
    <source>
        <dbReference type="ARBA" id="ARBA00023026"/>
    </source>
</evidence>
<evidence type="ECO:0000259" key="16">
    <source>
        <dbReference type="PROSITE" id="PS50941"/>
    </source>
</evidence>
<feature type="disulfide bond" evidence="13">
    <location>
        <begin position="454"/>
        <end position="466"/>
    </location>
</feature>
<keyword evidence="7 14" id="KW-0378">Hydrolase</keyword>
<dbReference type="PROSITE" id="PS51782">
    <property type="entry name" value="LYSM"/>
    <property type="match status" value="2"/>
</dbReference>
<evidence type="ECO:0000256" key="4">
    <source>
        <dbReference type="ARBA" id="ARBA00012729"/>
    </source>
</evidence>